<dbReference type="InterPro" id="IPR008928">
    <property type="entry name" value="6-hairpin_glycosidase_sf"/>
</dbReference>
<feature type="region of interest" description="Disordered" evidence="1">
    <location>
        <begin position="1"/>
        <end position="34"/>
    </location>
</feature>
<dbReference type="SUPFAM" id="SSF48208">
    <property type="entry name" value="Six-hairpin glycosidases"/>
    <property type="match status" value="1"/>
</dbReference>
<proteinExistence type="predicted"/>
<dbReference type="Proteomes" id="UP000621500">
    <property type="component" value="Unassembled WGS sequence"/>
</dbReference>
<evidence type="ECO:0000313" key="2">
    <source>
        <dbReference type="EMBL" id="GIG94846.1"/>
    </source>
</evidence>
<dbReference type="InterPro" id="IPR012341">
    <property type="entry name" value="6hp_glycosidase-like_sf"/>
</dbReference>
<name>A0ABQ4EKW8_9ACTN</name>
<dbReference type="Gene3D" id="1.50.10.10">
    <property type="match status" value="1"/>
</dbReference>
<feature type="region of interest" description="Disordered" evidence="1">
    <location>
        <begin position="708"/>
        <end position="734"/>
    </location>
</feature>
<organism evidence="2 3">
    <name type="scientific">Plantactinospora mayteni</name>
    <dbReference type="NCBI Taxonomy" id="566021"/>
    <lineage>
        <taxon>Bacteria</taxon>
        <taxon>Bacillati</taxon>
        <taxon>Actinomycetota</taxon>
        <taxon>Actinomycetes</taxon>
        <taxon>Micromonosporales</taxon>
        <taxon>Micromonosporaceae</taxon>
        <taxon>Plantactinospora</taxon>
    </lineage>
</organism>
<sequence>MTASERGGDREKTAADRGGNDGRPAARGGPRIDRRALVDRHAVELTGILPESPLSVGNGEFCYTVDVTGLQTFPEYYPVQNPGGTGTPGTLLGTQAQWGWHSVPGGRAYDLAETCRAYPTPRGPVEYVDMRGALSGTAEAPESPAESWLRNNPHRLDLGRIGLVWTARSAGSGITTRAAEPAELTDPHQRLDLWTGTISSRFRLAGSPVRVDTVCHPDRDVLAVRVESALLAEGLAVGITFPYGSEEWSNAADWSRPQAHSSTLRPSPDGAVLRRVLDDTAYSVGIGLPDGARILHVGRHEFLVSTGLAAVELVVAFAPGAGSAAGTALPTFAEVAAASARHWPAFWTGGGAVELADSRDGRAVELERRVVLSQYLTAVHCAGSLPPQETGLMVNSWRGRFHLEMHWWHGAHFPLWGRPGLLERSLGWYAGILPRARETARRQGCAGARWPKQVGPDGRESPSPIGPFLLWQQPHPIFLAELVRRTSTDPEAALRRYADVVLGTAEFMADHPVRGEYGFQLGPPLVPAQESYADVRETLRNPTFELAYWCWGLRIAQRWRVRLGLPPEPSWEKVAADLVRPHVRDGVYAAVDVPPYTVRDDHPSMLYALGLVPPTELVDPEVMRATLHGVLADWDWPSTWGWDYPAIAMTATRLGEPQAAVDALLRPEPKNGYLPNGHNRQTAALPVYLPGNGGLLAAVALMARGSDADAGRPTPGFPDDGSWTVRHEGLHPMP</sequence>
<dbReference type="RefSeq" id="WP_203856452.1">
    <property type="nucleotide sequence ID" value="NZ_BAAAZQ010000005.1"/>
</dbReference>
<evidence type="ECO:0000256" key="1">
    <source>
        <dbReference type="SAM" id="MobiDB-lite"/>
    </source>
</evidence>
<dbReference type="EMBL" id="BONX01000007">
    <property type="protein sequence ID" value="GIG94846.1"/>
    <property type="molecule type" value="Genomic_DNA"/>
</dbReference>
<gene>
    <name evidence="2" type="ORF">Pma05_14190</name>
</gene>
<evidence type="ECO:0008006" key="4">
    <source>
        <dbReference type="Google" id="ProtNLM"/>
    </source>
</evidence>
<accession>A0ABQ4EKW8</accession>
<feature type="compositionally biased region" description="Basic and acidic residues" evidence="1">
    <location>
        <begin position="725"/>
        <end position="734"/>
    </location>
</feature>
<evidence type="ECO:0000313" key="3">
    <source>
        <dbReference type="Proteomes" id="UP000621500"/>
    </source>
</evidence>
<protein>
    <recommendedName>
        <fullName evidence="4">Glycoside hydrolase family 65</fullName>
    </recommendedName>
</protein>
<keyword evidence="3" id="KW-1185">Reference proteome</keyword>
<feature type="compositionally biased region" description="Basic and acidic residues" evidence="1">
    <location>
        <begin position="1"/>
        <end position="20"/>
    </location>
</feature>
<reference evidence="2 3" key="1">
    <citation type="submission" date="2021-01" db="EMBL/GenBank/DDBJ databases">
        <title>Whole genome shotgun sequence of Plantactinospora mayteni NBRC 109088.</title>
        <authorList>
            <person name="Komaki H."/>
            <person name="Tamura T."/>
        </authorList>
    </citation>
    <scope>NUCLEOTIDE SEQUENCE [LARGE SCALE GENOMIC DNA]</scope>
    <source>
        <strain evidence="2 3">NBRC 109088</strain>
    </source>
</reference>
<comment type="caution">
    <text evidence="2">The sequence shown here is derived from an EMBL/GenBank/DDBJ whole genome shotgun (WGS) entry which is preliminary data.</text>
</comment>